<dbReference type="OrthoDB" id="9784548at2"/>
<sequence length="241" mass="27278">MPINRLIALFFLIGICSCQHQSTDPAPLVLKDAPCDCPFLSDQPTYTVNQSPDSLTRYYLAIWKRKFIQRNGLDDTRFDAMIKYVSPTLFNWQSGVSFRVDFIYQLDWLRIRHHEQFMVYYDPATTKAFYTDVPRGVYLTEAQIPARGLFDDYQPIQIGAKLAFASCEAACQALKTKTGFPVLKPNQVSFYPSMQLPALPTGEPYLFSAGTLDSTTNRCVEGRINLVTGEAKAIEGVCWVN</sequence>
<proteinExistence type="predicted"/>
<accession>A0A327NUA5</accession>
<protein>
    <submittedName>
        <fullName evidence="1">Uncharacterized protein</fullName>
    </submittedName>
</protein>
<evidence type="ECO:0000313" key="2">
    <source>
        <dbReference type="Proteomes" id="UP000249016"/>
    </source>
</evidence>
<name>A0A327NUA5_9BACT</name>
<dbReference type="RefSeq" id="WP_111349660.1">
    <property type="nucleotide sequence ID" value="NZ_QLII01000001.1"/>
</dbReference>
<gene>
    <name evidence="1" type="ORF">HMF3257_35985</name>
</gene>
<dbReference type="AlphaFoldDB" id="A0A327NUA5"/>
<reference evidence="1 2" key="1">
    <citation type="submission" date="2018-06" db="EMBL/GenBank/DDBJ databases">
        <title>Spirosoma sp. HMF3257 Genome sequencing and assembly.</title>
        <authorList>
            <person name="Kang H."/>
            <person name="Cha I."/>
            <person name="Kim H."/>
            <person name="Kang J."/>
            <person name="Joh K."/>
        </authorList>
    </citation>
    <scope>NUCLEOTIDE SEQUENCE [LARGE SCALE GENOMIC DNA]</scope>
    <source>
        <strain evidence="1 2">HMF3257</strain>
    </source>
</reference>
<dbReference type="EMBL" id="QLII01000001">
    <property type="protein sequence ID" value="RAI78153.1"/>
    <property type="molecule type" value="Genomic_DNA"/>
</dbReference>
<comment type="caution">
    <text evidence="1">The sequence shown here is derived from an EMBL/GenBank/DDBJ whole genome shotgun (WGS) entry which is preliminary data.</text>
</comment>
<dbReference type="PROSITE" id="PS51257">
    <property type="entry name" value="PROKAR_LIPOPROTEIN"/>
    <property type="match status" value="1"/>
</dbReference>
<organism evidence="1 2">
    <name type="scientific">Spirosoma telluris</name>
    <dbReference type="NCBI Taxonomy" id="2183553"/>
    <lineage>
        <taxon>Bacteria</taxon>
        <taxon>Pseudomonadati</taxon>
        <taxon>Bacteroidota</taxon>
        <taxon>Cytophagia</taxon>
        <taxon>Cytophagales</taxon>
        <taxon>Cytophagaceae</taxon>
        <taxon>Spirosoma</taxon>
    </lineage>
</organism>
<evidence type="ECO:0000313" key="1">
    <source>
        <dbReference type="EMBL" id="RAI78153.1"/>
    </source>
</evidence>
<dbReference type="Proteomes" id="UP000249016">
    <property type="component" value="Unassembled WGS sequence"/>
</dbReference>
<keyword evidence="2" id="KW-1185">Reference proteome</keyword>